<proteinExistence type="predicted"/>
<feature type="transmembrane region" description="Helical" evidence="1">
    <location>
        <begin position="381"/>
        <end position="408"/>
    </location>
</feature>
<feature type="transmembrane region" description="Helical" evidence="1">
    <location>
        <begin position="27"/>
        <end position="49"/>
    </location>
</feature>
<dbReference type="Proteomes" id="UP000269721">
    <property type="component" value="Unassembled WGS sequence"/>
</dbReference>
<keyword evidence="1" id="KW-1133">Transmembrane helix</keyword>
<keyword evidence="1" id="KW-0812">Transmembrane</keyword>
<gene>
    <name evidence="2" type="ORF">BDK51DRAFT_47050</name>
</gene>
<evidence type="ECO:0000256" key="1">
    <source>
        <dbReference type="SAM" id="Phobius"/>
    </source>
</evidence>
<reference evidence="3" key="1">
    <citation type="journal article" date="2018" name="Nat. Microbiol.">
        <title>Leveraging single-cell genomics to expand the fungal tree of life.</title>
        <authorList>
            <person name="Ahrendt S.R."/>
            <person name="Quandt C.A."/>
            <person name="Ciobanu D."/>
            <person name="Clum A."/>
            <person name="Salamov A."/>
            <person name="Andreopoulos B."/>
            <person name="Cheng J.F."/>
            <person name="Woyke T."/>
            <person name="Pelin A."/>
            <person name="Henrissat B."/>
            <person name="Reynolds N.K."/>
            <person name="Benny G.L."/>
            <person name="Smith M.E."/>
            <person name="James T.Y."/>
            <person name="Grigoriev I.V."/>
        </authorList>
    </citation>
    <scope>NUCLEOTIDE SEQUENCE [LARGE SCALE GENOMIC DNA]</scope>
</reference>
<keyword evidence="3" id="KW-1185">Reference proteome</keyword>
<dbReference type="EMBL" id="KZ998277">
    <property type="protein sequence ID" value="RKO86345.1"/>
    <property type="molecule type" value="Genomic_DNA"/>
</dbReference>
<protein>
    <submittedName>
        <fullName evidence="2">Uncharacterized protein</fullName>
    </submittedName>
</protein>
<dbReference type="OrthoDB" id="2134330at2759"/>
<accession>A0A4P9W4Z0</accession>
<organism evidence="2 3">
    <name type="scientific">Blyttiomyces helicus</name>
    <dbReference type="NCBI Taxonomy" id="388810"/>
    <lineage>
        <taxon>Eukaryota</taxon>
        <taxon>Fungi</taxon>
        <taxon>Fungi incertae sedis</taxon>
        <taxon>Chytridiomycota</taxon>
        <taxon>Chytridiomycota incertae sedis</taxon>
        <taxon>Chytridiomycetes</taxon>
        <taxon>Chytridiomycetes incertae sedis</taxon>
        <taxon>Blyttiomyces</taxon>
    </lineage>
</organism>
<sequence length="528" mass="56527">MPKQAVPPLPPRTARERFQRMHLHAPLTAWIVVFSSVGLATVGVLAWVVTFSRGQESVVSLAGAVLGQILQRITSEVLSHVQTAENAAATSKLNWGEGYYDPSEPLVASALLFNVLLTNVQVFATQTFTLVSGGNGSLFGHWARRGGDGQTEWVEWTQFGLNYTQQQVDSSNRLVAVEIATIGNTAVADESWVTSPLHRLFILASDHPGHRPCEYDWPSLDALLHGSYLGVASTDLTLDFLTEVLTAQSGQLQYDNYIYAFEIGANGEVCLGSSDGVDLYVRDASNAPQRSVTLSELAERAPPIAALDKALAVTPGSGGSLSGFAAEQGTSTASLSVNGAPYLVGASALDHGSLRWVVIQFVKEADVLMALTSGSEATGGIVAGVVAAFLIVAGVFSVYVGRALGYIVEDIVLMSQLKFEDILGEGSITDSSIHELKHPSRVKELHAIQASFLQLTETYARMITSNTRIASTKLTYAQPVVCPVEGNVCVGLHPAGTGNEAVPFCANHARYCSTYNNEQQWRWLSLDA</sequence>
<evidence type="ECO:0000313" key="3">
    <source>
        <dbReference type="Proteomes" id="UP000269721"/>
    </source>
</evidence>
<evidence type="ECO:0000313" key="2">
    <source>
        <dbReference type="EMBL" id="RKO86345.1"/>
    </source>
</evidence>
<name>A0A4P9W4Z0_9FUNG</name>
<dbReference type="AlphaFoldDB" id="A0A4P9W4Z0"/>
<keyword evidence="1" id="KW-0472">Membrane</keyword>